<evidence type="ECO:0000313" key="3">
    <source>
        <dbReference type="Proteomes" id="UP000838748"/>
    </source>
</evidence>
<dbReference type="Pfam" id="PF11726">
    <property type="entry name" value="YagK_YfjJ_C"/>
    <property type="match status" value="1"/>
</dbReference>
<dbReference type="InterPro" id="IPR057271">
    <property type="entry name" value="YagK_YfjJ_C"/>
</dbReference>
<keyword evidence="3" id="KW-1185">Reference proteome</keyword>
<comment type="caution">
    <text evidence="2">The sequence shown here is derived from an EMBL/GenBank/DDBJ whole genome shotgun (WGS) entry which is preliminary data.</text>
</comment>
<name>A0ABM9A9U7_9VIBR</name>
<accession>A0ABM9A9U7</accession>
<dbReference type="Proteomes" id="UP000838748">
    <property type="component" value="Unassembled WGS sequence"/>
</dbReference>
<sequence length="201" mass="23567">MFTSSVTLHPTRRNVAYYHYKGEEQPILYSEKGVCTKILKATFEQIDKLFSYYSKVTIVLTQLHQSQYSNDNAALSKYFKIMTRKLKKHFATKYMAYIWAREQSTPDTQQHYHIAFILNGHKCNKSYTVDGFSEEVWKQVSEGGFVYKPKNRVFLLYRSGKDALLRSARMRLSYAAKHQSKDQIQAGIKRFGVSQLRYKQS</sequence>
<dbReference type="RefSeq" id="WP_237363303.1">
    <property type="nucleotide sequence ID" value="NZ_CAKLDM010000002.1"/>
</dbReference>
<proteinExistence type="predicted"/>
<evidence type="ECO:0000313" key="2">
    <source>
        <dbReference type="EMBL" id="CAH0541815.1"/>
    </source>
</evidence>
<reference evidence="2" key="1">
    <citation type="submission" date="2021-11" db="EMBL/GenBank/DDBJ databases">
        <authorList>
            <person name="Rodrigo-Torres L."/>
            <person name="Arahal R. D."/>
            <person name="Lucena T."/>
        </authorList>
    </citation>
    <scope>NUCLEOTIDE SEQUENCE</scope>
    <source>
        <strain evidence="2">CECT 7928</strain>
    </source>
</reference>
<protein>
    <recommendedName>
        <fullName evidence="1">YagK/YfjJ C-terminal domain-containing protein</fullName>
    </recommendedName>
</protein>
<organism evidence="2 3">
    <name type="scientific">Vibrio marisflavi CECT 7928</name>
    <dbReference type="NCBI Taxonomy" id="634439"/>
    <lineage>
        <taxon>Bacteria</taxon>
        <taxon>Pseudomonadati</taxon>
        <taxon>Pseudomonadota</taxon>
        <taxon>Gammaproteobacteria</taxon>
        <taxon>Vibrionales</taxon>
        <taxon>Vibrionaceae</taxon>
        <taxon>Vibrio</taxon>
    </lineage>
</organism>
<evidence type="ECO:0000259" key="1">
    <source>
        <dbReference type="Pfam" id="PF11726"/>
    </source>
</evidence>
<feature type="domain" description="YagK/YfjJ C-terminal" evidence="1">
    <location>
        <begin position="51"/>
        <end position="194"/>
    </location>
</feature>
<gene>
    <name evidence="2" type="ORF">VMF7928_03860</name>
</gene>
<dbReference type="EMBL" id="CAKLDM010000002">
    <property type="protein sequence ID" value="CAH0541815.1"/>
    <property type="molecule type" value="Genomic_DNA"/>
</dbReference>